<dbReference type="GeneTree" id="ENSGT00940000156713"/>
<evidence type="ECO:0000256" key="2">
    <source>
        <dbReference type="RuleBase" id="RU003696"/>
    </source>
</evidence>
<dbReference type="PROSITE" id="PS00214">
    <property type="entry name" value="FABP"/>
    <property type="match status" value="1"/>
</dbReference>
<accession>A0A8C4QN00</accession>
<evidence type="ECO:0000256" key="1">
    <source>
        <dbReference type="ARBA" id="ARBA00008390"/>
    </source>
</evidence>
<evidence type="ECO:0000313" key="5">
    <source>
        <dbReference type="Ensembl" id="ENSEBUP00000017770.1"/>
    </source>
</evidence>
<dbReference type="Proteomes" id="UP000694388">
    <property type="component" value="Unplaced"/>
</dbReference>
<dbReference type="InterPro" id="IPR012674">
    <property type="entry name" value="Calycin"/>
</dbReference>
<dbReference type="PRINTS" id="PR00178">
    <property type="entry name" value="FATTYACIDBP"/>
</dbReference>
<reference evidence="5" key="1">
    <citation type="submission" date="2025-08" db="UniProtKB">
        <authorList>
            <consortium name="Ensembl"/>
        </authorList>
    </citation>
    <scope>IDENTIFICATION</scope>
</reference>
<feature type="compositionally biased region" description="Polar residues" evidence="3">
    <location>
        <begin position="1"/>
        <end position="11"/>
    </location>
</feature>
<dbReference type="InterPro" id="IPR000566">
    <property type="entry name" value="Lipocln_cytosolic_FA-bd_dom"/>
</dbReference>
<sequence length="176" mass="19647">ASFHSDGTSPVASERGRSQNRLAPKPVRTQSSSPEVTMEPFCGTWSFVESQNFDEYMMAIGVNIAMRKVGNLTKPTVVISTEGEHVTIQTKSTFKDTEVAFILGEEFDELTLDDRHAKTNFMLDGGKLIQVQKWDGKETKIVREIVDDQMVFGDIEDVRSTAGMYSRTGENEGRLC</sequence>
<proteinExistence type="inferred from homology"/>
<name>A0A8C4QN00_EPTBU</name>
<dbReference type="FunFam" id="2.40.128.20:FF:000001">
    <property type="entry name" value="Fatty acid-binding protein, adipocyte"/>
    <property type="match status" value="1"/>
</dbReference>
<keyword evidence="2" id="KW-0813">Transport</keyword>
<feature type="domain" description="Cytosolic fatty-acid binding proteins" evidence="4">
    <location>
        <begin position="43"/>
        <end position="60"/>
    </location>
</feature>
<comment type="similarity">
    <text evidence="1 2">Belongs to the calycin superfamily. Fatty-acid binding protein (FABP) family.</text>
</comment>
<feature type="region of interest" description="Disordered" evidence="3">
    <location>
        <begin position="1"/>
        <end position="35"/>
    </location>
</feature>
<evidence type="ECO:0000313" key="6">
    <source>
        <dbReference type="Proteomes" id="UP000694388"/>
    </source>
</evidence>
<dbReference type="InterPro" id="IPR031259">
    <property type="entry name" value="ILBP"/>
</dbReference>
<dbReference type="AlphaFoldDB" id="A0A8C4QN00"/>
<dbReference type="SUPFAM" id="SSF50814">
    <property type="entry name" value="Lipocalins"/>
    <property type="match status" value="1"/>
</dbReference>
<dbReference type="OMA" id="ADNRQCK"/>
<dbReference type="PANTHER" id="PTHR11955">
    <property type="entry name" value="FATTY ACID BINDING PROTEIN"/>
    <property type="match status" value="1"/>
</dbReference>
<protein>
    <submittedName>
        <fullName evidence="5">Fatty acid binding protein 7, brain, a</fullName>
    </submittedName>
</protein>
<dbReference type="GO" id="GO:0008289">
    <property type="term" value="F:lipid binding"/>
    <property type="evidence" value="ECO:0007669"/>
    <property type="project" value="InterPro"/>
</dbReference>
<dbReference type="InterPro" id="IPR000463">
    <property type="entry name" value="Fatty_acid-bd"/>
</dbReference>
<evidence type="ECO:0000256" key="3">
    <source>
        <dbReference type="SAM" id="MobiDB-lite"/>
    </source>
</evidence>
<keyword evidence="6" id="KW-1185">Reference proteome</keyword>
<reference evidence="5" key="2">
    <citation type="submission" date="2025-09" db="UniProtKB">
        <authorList>
            <consortium name="Ensembl"/>
        </authorList>
    </citation>
    <scope>IDENTIFICATION</scope>
</reference>
<dbReference type="Gene3D" id="2.40.128.20">
    <property type="match status" value="1"/>
</dbReference>
<organism evidence="5 6">
    <name type="scientific">Eptatretus burgeri</name>
    <name type="common">Inshore hagfish</name>
    <dbReference type="NCBI Taxonomy" id="7764"/>
    <lineage>
        <taxon>Eukaryota</taxon>
        <taxon>Metazoa</taxon>
        <taxon>Chordata</taxon>
        <taxon>Craniata</taxon>
        <taxon>Vertebrata</taxon>
        <taxon>Cyclostomata</taxon>
        <taxon>Myxini</taxon>
        <taxon>Myxiniformes</taxon>
        <taxon>Myxinidae</taxon>
        <taxon>Eptatretinae</taxon>
        <taxon>Eptatretus</taxon>
    </lineage>
</organism>
<evidence type="ECO:0000259" key="4">
    <source>
        <dbReference type="PROSITE" id="PS00214"/>
    </source>
</evidence>
<dbReference type="Ensembl" id="ENSEBUT00000018346.1">
    <property type="protein sequence ID" value="ENSEBUP00000017770.1"/>
    <property type="gene ID" value="ENSEBUG00000011106.1"/>
</dbReference>
<dbReference type="Pfam" id="PF00061">
    <property type="entry name" value="Lipocalin"/>
    <property type="match status" value="1"/>
</dbReference>